<comment type="caution">
    <text evidence="1">The sequence shown here is derived from an EMBL/GenBank/DDBJ whole genome shotgun (WGS) entry which is preliminary data.</text>
</comment>
<feature type="non-terminal residue" evidence="1">
    <location>
        <position position="59"/>
    </location>
</feature>
<sequence>MTSRATFRPSAACLEVNSELIDRAKTPRALTENQARLQIGVLPGNDHRISVAWCRKGGG</sequence>
<organism evidence="1 2">
    <name type="scientific">Candidula unifasciata</name>
    <dbReference type="NCBI Taxonomy" id="100452"/>
    <lineage>
        <taxon>Eukaryota</taxon>
        <taxon>Metazoa</taxon>
        <taxon>Spiralia</taxon>
        <taxon>Lophotrochozoa</taxon>
        <taxon>Mollusca</taxon>
        <taxon>Gastropoda</taxon>
        <taxon>Heterobranchia</taxon>
        <taxon>Euthyneura</taxon>
        <taxon>Panpulmonata</taxon>
        <taxon>Eupulmonata</taxon>
        <taxon>Stylommatophora</taxon>
        <taxon>Helicina</taxon>
        <taxon>Helicoidea</taxon>
        <taxon>Geomitridae</taxon>
        <taxon>Candidula</taxon>
    </lineage>
</organism>
<gene>
    <name evidence="1" type="ORF">CUNI_LOCUS5690</name>
</gene>
<evidence type="ECO:0000313" key="2">
    <source>
        <dbReference type="Proteomes" id="UP000678393"/>
    </source>
</evidence>
<protein>
    <submittedName>
        <fullName evidence="1">Uncharacterized protein</fullName>
    </submittedName>
</protein>
<evidence type="ECO:0000313" key="1">
    <source>
        <dbReference type="EMBL" id="CAG5120132.1"/>
    </source>
</evidence>
<dbReference type="EMBL" id="CAJHNH020000838">
    <property type="protein sequence ID" value="CAG5120132.1"/>
    <property type="molecule type" value="Genomic_DNA"/>
</dbReference>
<dbReference type="Proteomes" id="UP000678393">
    <property type="component" value="Unassembled WGS sequence"/>
</dbReference>
<accession>A0A8S3YX63</accession>
<proteinExistence type="predicted"/>
<name>A0A8S3YX63_9EUPU</name>
<reference evidence="1" key="1">
    <citation type="submission" date="2021-04" db="EMBL/GenBank/DDBJ databases">
        <authorList>
            <consortium name="Molecular Ecology Group"/>
        </authorList>
    </citation>
    <scope>NUCLEOTIDE SEQUENCE</scope>
</reference>
<keyword evidence="2" id="KW-1185">Reference proteome</keyword>
<dbReference type="AlphaFoldDB" id="A0A8S3YX63"/>